<reference evidence="1 2" key="1">
    <citation type="submission" date="2018-06" db="EMBL/GenBank/DDBJ databases">
        <title>Noncontiguous genome sequence of Ruminococcaceae bacterium ASD2818.</title>
        <authorList>
            <person name="Chaplin A.V."/>
            <person name="Sokolova S.R."/>
            <person name="Kochetkova T.O."/>
            <person name="Goltsov A.Y."/>
            <person name="Trofimov D.Y."/>
            <person name="Efimov B.A."/>
        </authorList>
    </citation>
    <scope>NUCLEOTIDE SEQUENCE [LARGE SCALE GENOMIC DNA]</scope>
    <source>
        <strain evidence="1 2">ASD2818</strain>
    </source>
</reference>
<evidence type="ECO:0000313" key="2">
    <source>
        <dbReference type="Proteomes" id="UP000249377"/>
    </source>
</evidence>
<dbReference type="Proteomes" id="UP000249377">
    <property type="component" value="Unassembled WGS sequence"/>
</dbReference>
<dbReference type="EMBL" id="QLYR01000013">
    <property type="protein sequence ID" value="RAQ22457.1"/>
    <property type="molecule type" value="Genomic_DNA"/>
</dbReference>
<dbReference type="Pfam" id="PF14486">
    <property type="entry name" value="DUF4432"/>
    <property type="match status" value="1"/>
</dbReference>
<sequence length="334" mass="37171">MVLKKDWYYGHPSQVSGVEEHRLTGGKGDGMRLLQVRNGLGLEFTVSADRCADLARLSFKGDNYGYFSPCGYVAPQYYDEKGEGFLKSFTAGFLTTCGLTAAGNACQDAGEDVPLHGKIGNTPAERVSYLEEEEQITLWARVSEAAIFTHKLVLDRTLRCSKTENKLVLTDKVTNVGGAASPSMMLYHFNMGYPLLCERSELYIPSTKVLPRNERAAEGLERWAEILPPQPVFEEQCYYHQFNKAGTAAIYNPELGKGLAMTFDAEALPYFVQWKMLGAKDYVMGLEPGNCLPDGRDTMRREGTLAFLEPGEEKVFEITLEIIDGPEQWAARKG</sequence>
<gene>
    <name evidence="1" type="ORF">DPQ25_13135</name>
</gene>
<dbReference type="GO" id="GO:0005975">
    <property type="term" value="P:carbohydrate metabolic process"/>
    <property type="evidence" value="ECO:0007669"/>
    <property type="project" value="InterPro"/>
</dbReference>
<dbReference type="Gene3D" id="2.70.98.10">
    <property type="match status" value="1"/>
</dbReference>
<dbReference type="GO" id="GO:0030246">
    <property type="term" value="F:carbohydrate binding"/>
    <property type="evidence" value="ECO:0007669"/>
    <property type="project" value="InterPro"/>
</dbReference>
<comment type="caution">
    <text evidence="1">The sequence shown here is derived from an EMBL/GenBank/DDBJ whole genome shotgun (WGS) entry which is preliminary data.</text>
</comment>
<accession>A0A328U8S2</accession>
<protein>
    <submittedName>
        <fullName evidence="1">DUF4432 domain-containing protein</fullName>
    </submittedName>
</protein>
<proteinExistence type="predicted"/>
<dbReference type="InterPro" id="IPR011013">
    <property type="entry name" value="Gal_mutarotase_sf_dom"/>
</dbReference>
<dbReference type="AlphaFoldDB" id="A0A328U8S2"/>
<dbReference type="CDD" id="cd09023">
    <property type="entry name" value="Aldose_epim_Ec_c4013"/>
    <property type="match status" value="1"/>
</dbReference>
<dbReference type="SUPFAM" id="SSF74650">
    <property type="entry name" value="Galactose mutarotase-like"/>
    <property type="match status" value="1"/>
</dbReference>
<keyword evidence="2" id="KW-1185">Reference proteome</keyword>
<name>A0A328U8S2_9FIRM</name>
<dbReference type="InterPro" id="IPR014718">
    <property type="entry name" value="GH-type_carb-bd"/>
</dbReference>
<evidence type="ECO:0000313" key="1">
    <source>
        <dbReference type="EMBL" id="RAQ22457.1"/>
    </source>
</evidence>
<dbReference type="GO" id="GO:0003824">
    <property type="term" value="F:catalytic activity"/>
    <property type="evidence" value="ECO:0007669"/>
    <property type="project" value="InterPro"/>
</dbReference>
<organism evidence="1 2">
    <name type="scientific">Hydrogeniiclostridium mannosilyticum</name>
    <dbReference type="NCBI Taxonomy" id="2764322"/>
    <lineage>
        <taxon>Bacteria</taxon>
        <taxon>Bacillati</taxon>
        <taxon>Bacillota</taxon>
        <taxon>Clostridia</taxon>
        <taxon>Eubacteriales</taxon>
        <taxon>Acutalibacteraceae</taxon>
        <taxon>Hydrogeniiclostridium</taxon>
    </lineage>
</organism>
<dbReference type="InterPro" id="IPR027839">
    <property type="entry name" value="DUF4432"/>
</dbReference>